<evidence type="ECO:0000313" key="2">
    <source>
        <dbReference type="Proteomes" id="UP000536262"/>
    </source>
</evidence>
<dbReference type="AlphaFoldDB" id="A0A7X0KLG9"/>
<dbReference type="Proteomes" id="UP000536262">
    <property type="component" value="Unassembled WGS sequence"/>
</dbReference>
<accession>A0A7X0KLG9</accession>
<protein>
    <submittedName>
        <fullName evidence="1">Uncharacterized protein</fullName>
    </submittedName>
</protein>
<keyword evidence="2" id="KW-1185">Reference proteome</keyword>
<proteinExistence type="predicted"/>
<sequence>MRSWAVAGTMPRHRLLPHLADLQLDVAAPRVYRA</sequence>
<organism evidence="1 2">
    <name type="scientific">Aminobacter aganoensis</name>
    <dbReference type="NCBI Taxonomy" id="83264"/>
    <lineage>
        <taxon>Bacteria</taxon>
        <taxon>Pseudomonadati</taxon>
        <taxon>Pseudomonadota</taxon>
        <taxon>Alphaproteobacteria</taxon>
        <taxon>Hyphomicrobiales</taxon>
        <taxon>Phyllobacteriaceae</taxon>
        <taxon>Aminobacter</taxon>
    </lineage>
</organism>
<comment type="caution">
    <text evidence="1">The sequence shown here is derived from an EMBL/GenBank/DDBJ whole genome shotgun (WGS) entry which is preliminary data.</text>
</comment>
<dbReference type="EMBL" id="JACHOU010000005">
    <property type="protein sequence ID" value="MBB6355004.1"/>
    <property type="molecule type" value="Genomic_DNA"/>
</dbReference>
<name>A0A7X0KLG9_9HYPH</name>
<gene>
    <name evidence="1" type="ORF">GGR00_002800</name>
</gene>
<evidence type="ECO:0000313" key="1">
    <source>
        <dbReference type="EMBL" id="MBB6355004.1"/>
    </source>
</evidence>
<reference evidence="1 2" key="1">
    <citation type="submission" date="2020-08" db="EMBL/GenBank/DDBJ databases">
        <title>Genomic Encyclopedia of Type Strains, Phase IV (KMG-IV): sequencing the most valuable type-strain genomes for metagenomic binning, comparative biology and taxonomic classification.</title>
        <authorList>
            <person name="Goeker M."/>
        </authorList>
    </citation>
    <scope>NUCLEOTIDE SEQUENCE [LARGE SCALE GENOMIC DNA]</scope>
    <source>
        <strain evidence="1 2">DSM 7051</strain>
    </source>
</reference>